<keyword evidence="6 8" id="KW-0472">Membrane</keyword>
<dbReference type="InterPro" id="IPR039859">
    <property type="entry name" value="PFA4/ZDH16/20/ERF2-like"/>
</dbReference>
<reference evidence="10 11" key="1">
    <citation type="journal article" date="2024" name="Plant J.">
        <title>Genome sequences and population genomics reveal climatic adaptation and genomic divergence between two closely related sweetgum species.</title>
        <authorList>
            <person name="Xu W.Q."/>
            <person name="Ren C.Q."/>
            <person name="Zhang X.Y."/>
            <person name="Comes H.P."/>
            <person name="Liu X.H."/>
            <person name="Li Y.G."/>
            <person name="Kettle C.J."/>
            <person name="Jalonen R."/>
            <person name="Gaisberger H."/>
            <person name="Ma Y.Z."/>
            <person name="Qiu Y.X."/>
        </authorList>
    </citation>
    <scope>NUCLEOTIDE SEQUENCE [LARGE SCALE GENOMIC DNA]</scope>
    <source>
        <strain evidence="10">Hangzhou</strain>
    </source>
</reference>
<dbReference type="GO" id="GO:0005783">
    <property type="term" value="C:endoplasmic reticulum"/>
    <property type="evidence" value="ECO:0007669"/>
    <property type="project" value="TreeGrafter"/>
</dbReference>
<dbReference type="EC" id="2.3.1.225" evidence="8"/>
<sequence>MASNKPELEERENDSEFKESIAISTAPELELPHILTKGSIENKPEPKGIMKVAEKGRKVLITLKEKLSGFKRVVEEKWLQFGYGRNLERTRAYQVWPGKNVFFFRGRLICGPDPRGLLLTTVSIIISTSIFAFYTREDLPDHSGLIITFSMILTVIVLVNLILVSGIDPGIIPRNDQSSSEEVGTSNGTRKKRVTVNGVELKLKYCRICKVFRPPRSCHCAVCDNCVEKFDHHCPWVGQCIGLRNYRFYLTCIFSALVFFVYIFAFSCWRIHQRILQSGVGLFGIVRICPETLALASFGFAAIGFLGGLASFHVYLIAINQTAYENFRQRYAASRNPYDKGILSNIKEILLVPLPPSRVDFRAEVTPRWYPKAAGET</sequence>
<dbReference type="AlphaFoldDB" id="A0AAP0RV89"/>
<dbReference type="Proteomes" id="UP001415857">
    <property type="component" value="Unassembled WGS sequence"/>
</dbReference>
<evidence type="ECO:0000256" key="6">
    <source>
        <dbReference type="ARBA" id="ARBA00023136"/>
    </source>
</evidence>
<organism evidence="10 11">
    <name type="scientific">Liquidambar formosana</name>
    <name type="common">Formosan gum</name>
    <dbReference type="NCBI Taxonomy" id="63359"/>
    <lineage>
        <taxon>Eukaryota</taxon>
        <taxon>Viridiplantae</taxon>
        <taxon>Streptophyta</taxon>
        <taxon>Embryophyta</taxon>
        <taxon>Tracheophyta</taxon>
        <taxon>Spermatophyta</taxon>
        <taxon>Magnoliopsida</taxon>
        <taxon>eudicotyledons</taxon>
        <taxon>Gunneridae</taxon>
        <taxon>Pentapetalae</taxon>
        <taxon>Saxifragales</taxon>
        <taxon>Altingiaceae</taxon>
        <taxon>Liquidambar</taxon>
    </lineage>
</organism>
<dbReference type="Pfam" id="PF01529">
    <property type="entry name" value="DHHC"/>
    <property type="match status" value="1"/>
</dbReference>
<evidence type="ECO:0000313" key="10">
    <source>
        <dbReference type="EMBL" id="KAK9285738.1"/>
    </source>
</evidence>
<keyword evidence="11" id="KW-1185">Reference proteome</keyword>
<dbReference type="GO" id="GO:0019706">
    <property type="term" value="F:protein-cysteine S-palmitoyltransferase activity"/>
    <property type="evidence" value="ECO:0007669"/>
    <property type="project" value="UniProtKB-EC"/>
</dbReference>
<comment type="domain">
    <text evidence="8">The DHHC domain is required for palmitoyltransferase activity.</text>
</comment>
<evidence type="ECO:0000256" key="7">
    <source>
        <dbReference type="ARBA" id="ARBA00023315"/>
    </source>
</evidence>
<dbReference type="EMBL" id="JBBPBK010000005">
    <property type="protein sequence ID" value="KAK9285738.1"/>
    <property type="molecule type" value="Genomic_DNA"/>
</dbReference>
<dbReference type="GO" id="GO:0005794">
    <property type="term" value="C:Golgi apparatus"/>
    <property type="evidence" value="ECO:0007669"/>
    <property type="project" value="TreeGrafter"/>
</dbReference>
<evidence type="ECO:0000256" key="4">
    <source>
        <dbReference type="ARBA" id="ARBA00022692"/>
    </source>
</evidence>
<evidence type="ECO:0000256" key="8">
    <source>
        <dbReference type="RuleBase" id="RU079119"/>
    </source>
</evidence>
<feature type="domain" description="Palmitoyltransferase DHHC" evidence="9">
    <location>
        <begin position="202"/>
        <end position="329"/>
    </location>
</feature>
<dbReference type="PANTHER" id="PTHR22883:SF57">
    <property type="entry name" value="S-ACYLTRANSFERASE"/>
    <property type="match status" value="1"/>
</dbReference>
<evidence type="ECO:0000256" key="2">
    <source>
        <dbReference type="ARBA" id="ARBA00008574"/>
    </source>
</evidence>
<feature type="transmembrane region" description="Helical" evidence="8">
    <location>
        <begin position="146"/>
        <end position="167"/>
    </location>
</feature>
<comment type="caution">
    <text evidence="10">The sequence shown here is derived from an EMBL/GenBank/DDBJ whole genome shotgun (WGS) entry which is preliminary data.</text>
</comment>
<gene>
    <name evidence="10" type="ORF">L1049_024937</name>
</gene>
<dbReference type="PROSITE" id="PS50216">
    <property type="entry name" value="DHHC"/>
    <property type="match status" value="1"/>
</dbReference>
<comment type="subcellular location">
    <subcellularLocation>
        <location evidence="1">Endomembrane system</location>
        <topology evidence="1">Multi-pass membrane protein</topology>
    </subcellularLocation>
</comment>
<feature type="transmembrane region" description="Helical" evidence="8">
    <location>
        <begin position="248"/>
        <end position="272"/>
    </location>
</feature>
<keyword evidence="4 8" id="KW-0812">Transmembrane</keyword>
<name>A0AAP0RV89_LIQFO</name>
<dbReference type="GO" id="GO:0006612">
    <property type="term" value="P:protein targeting to membrane"/>
    <property type="evidence" value="ECO:0007669"/>
    <property type="project" value="TreeGrafter"/>
</dbReference>
<comment type="catalytic activity">
    <reaction evidence="8">
        <text>L-cysteinyl-[protein] + hexadecanoyl-CoA = S-hexadecanoyl-L-cysteinyl-[protein] + CoA</text>
        <dbReference type="Rhea" id="RHEA:36683"/>
        <dbReference type="Rhea" id="RHEA-COMP:10131"/>
        <dbReference type="Rhea" id="RHEA-COMP:11032"/>
        <dbReference type="ChEBI" id="CHEBI:29950"/>
        <dbReference type="ChEBI" id="CHEBI:57287"/>
        <dbReference type="ChEBI" id="CHEBI:57379"/>
        <dbReference type="ChEBI" id="CHEBI:74151"/>
        <dbReference type="EC" id="2.3.1.225"/>
    </reaction>
</comment>
<accession>A0AAP0RV89</accession>
<keyword evidence="5 8" id="KW-1133">Transmembrane helix</keyword>
<evidence type="ECO:0000256" key="3">
    <source>
        <dbReference type="ARBA" id="ARBA00022679"/>
    </source>
</evidence>
<evidence type="ECO:0000256" key="5">
    <source>
        <dbReference type="ARBA" id="ARBA00022989"/>
    </source>
</evidence>
<dbReference type="InterPro" id="IPR001594">
    <property type="entry name" value="Palmitoyltrfase_DHHC"/>
</dbReference>
<keyword evidence="3 8" id="KW-0808">Transferase</keyword>
<protein>
    <recommendedName>
        <fullName evidence="8">S-acyltransferase</fullName>
        <ecNumber evidence="8">2.3.1.225</ecNumber>
    </recommendedName>
    <alternativeName>
        <fullName evidence="8">Palmitoyltransferase</fullName>
    </alternativeName>
</protein>
<feature type="transmembrane region" description="Helical" evidence="8">
    <location>
        <begin position="292"/>
        <end position="318"/>
    </location>
</feature>
<keyword evidence="7 8" id="KW-0012">Acyltransferase</keyword>
<evidence type="ECO:0000259" key="9">
    <source>
        <dbReference type="Pfam" id="PF01529"/>
    </source>
</evidence>
<comment type="similarity">
    <text evidence="2 8">Belongs to the DHHC palmitoyltransferase family.</text>
</comment>
<evidence type="ECO:0000256" key="1">
    <source>
        <dbReference type="ARBA" id="ARBA00004127"/>
    </source>
</evidence>
<evidence type="ECO:0000313" key="11">
    <source>
        <dbReference type="Proteomes" id="UP001415857"/>
    </source>
</evidence>
<dbReference type="PANTHER" id="PTHR22883">
    <property type="entry name" value="ZINC FINGER DHHC DOMAIN CONTAINING PROTEIN"/>
    <property type="match status" value="1"/>
</dbReference>
<proteinExistence type="inferred from homology"/>
<feature type="transmembrane region" description="Helical" evidence="8">
    <location>
        <begin position="116"/>
        <end position="134"/>
    </location>
</feature>